<feature type="compositionally biased region" description="Basic and acidic residues" evidence="8">
    <location>
        <begin position="270"/>
        <end position="280"/>
    </location>
</feature>
<keyword evidence="7" id="KW-0862">Zinc</keyword>
<dbReference type="GO" id="GO:0015074">
    <property type="term" value="P:DNA integration"/>
    <property type="evidence" value="ECO:0007669"/>
    <property type="project" value="InterPro"/>
</dbReference>
<dbReference type="Gene3D" id="2.40.70.10">
    <property type="entry name" value="Acid Proteases"/>
    <property type="match status" value="1"/>
</dbReference>
<feature type="compositionally biased region" description="Low complexity" evidence="8">
    <location>
        <begin position="391"/>
        <end position="405"/>
    </location>
</feature>
<keyword evidence="4" id="KW-0255">Endonuclease</keyword>
<organism evidence="11 12">
    <name type="scientific">Actinidia rufa</name>
    <dbReference type="NCBI Taxonomy" id="165716"/>
    <lineage>
        <taxon>Eukaryota</taxon>
        <taxon>Viridiplantae</taxon>
        <taxon>Streptophyta</taxon>
        <taxon>Embryophyta</taxon>
        <taxon>Tracheophyta</taxon>
        <taxon>Spermatophyta</taxon>
        <taxon>Magnoliopsida</taxon>
        <taxon>eudicotyledons</taxon>
        <taxon>Gunneridae</taxon>
        <taxon>Pentapetalae</taxon>
        <taxon>asterids</taxon>
        <taxon>Ericales</taxon>
        <taxon>Actinidiaceae</taxon>
        <taxon>Actinidia</taxon>
    </lineage>
</organism>
<dbReference type="InterPro" id="IPR001969">
    <property type="entry name" value="Aspartic_peptidase_AS"/>
</dbReference>
<proteinExistence type="predicted"/>
<gene>
    <name evidence="11" type="ORF">Acr_00g0099530</name>
</gene>
<dbReference type="CDD" id="cd09274">
    <property type="entry name" value="RNase_HI_RT_Ty3"/>
    <property type="match status" value="1"/>
</dbReference>
<dbReference type="SUPFAM" id="SSF50630">
    <property type="entry name" value="Acid proteases"/>
    <property type="match status" value="1"/>
</dbReference>
<dbReference type="PROSITE" id="PS50994">
    <property type="entry name" value="INTEGRASE"/>
    <property type="match status" value="1"/>
</dbReference>
<dbReference type="SMART" id="SM00343">
    <property type="entry name" value="ZnF_C2HC"/>
    <property type="match status" value="1"/>
</dbReference>
<feature type="region of interest" description="Disordered" evidence="8">
    <location>
        <begin position="1"/>
        <end position="51"/>
    </location>
</feature>
<dbReference type="FunFam" id="3.10.20.370:FF:000001">
    <property type="entry name" value="Retrovirus-related Pol polyprotein from transposon 17.6-like protein"/>
    <property type="match status" value="1"/>
</dbReference>
<evidence type="ECO:0000313" key="12">
    <source>
        <dbReference type="Proteomes" id="UP000585474"/>
    </source>
</evidence>
<evidence type="ECO:0000256" key="6">
    <source>
        <dbReference type="ARBA" id="ARBA00022918"/>
    </source>
</evidence>
<dbReference type="AlphaFoldDB" id="A0A7J0DZS8"/>
<feature type="compositionally biased region" description="Low complexity" evidence="8">
    <location>
        <begin position="36"/>
        <end position="47"/>
    </location>
</feature>
<dbReference type="InterPro" id="IPR001878">
    <property type="entry name" value="Znf_CCHC"/>
</dbReference>
<dbReference type="GO" id="GO:0003964">
    <property type="term" value="F:RNA-directed DNA polymerase activity"/>
    <property type="evidence" value="ECO:0007669"/>
    <property type="project" value="UniProtKB-KW"/>
</dbReference>
<dbReference type="SUPFAM" id="SSF57756">
    <property type="entry name" value="Retrovirus zinc finger-like domains"/>
    <property type="match status" value="1"/>
</dbReference>
<dbReference type="GO" id="GO:0003676">
    <property type="term" value="F:nucleic acid binding"/>
    <property type="evidence" value="ECO:0007669"/>
    <property type="project" value="InterPro"/>
</dbReference>
<dbReference type="InterPro" id="IPR036397">
    <property type="entry name" value="RNaseH_sf"/>
</dbReference>
<feature type="compositionally biased region" description="Basic residues" evidence="8">
    <location>
        <begin position="13"/>
        <end position="32"/>
    </location>
</feature>
<dbReference type="CDD" id="cd00303">
    <property type="entry name" value="retropepsin_like"/>
    <property type="match status" value="1"/>
</dbReference>
<dbReference type="InterPro" id="IPR050951">
    <property type="entry name" value="Retrovirus_Pol_polyprotein"/>
</dbReference>
<keyword evidence="7" id="KW-0863">Zinc-finger</keyword>
<dbReference type="OrthoDB" id="1933708at2759"/>
<dbReference type="InterPro" id="IPR056924">
    <property type="entry name" value="SH3_Tf2-1"/>
</dbReference>
<name>A0A7J0DZS8_9ERIC</name>
<evidence type="ECO:0000259" key="10">
    <source>
        <dbReference type="PROSITE" id="PS50994"/>
    </source>
</evidence>
<evidence type="ECO:0000259" key="9">
    <source>
        <dbReference type="PROSITE" id="PS50158"/>
    </source>
</evidence>
<dbReference type="GO" id="GO:0008270">
    <property type="term" value="F:zinc ion binding"/>
    <property type="evidence" value="ECO:0007669"/>
    <property type="project" value="UniProtKB-KW"/>
</dbReference>
<feature type="compositionally biased region" description="Polar residues" evidence="8">
    <location>
        <begin position="281"/>
        <end position="291"/>
    </location>
</feature>
<dbReference type="Pfam" id="PF17917">
    <property type="entry name" value="RT_RNaseH"/>
    <property type="match status" value="1"/>
</dbReference>
<dbReference type="InterPro" id="IPR005162">
    <property type="entry name" value="Retrotrans_gag_dom"/>
</dbReference>
<dbReference type="Pfam" id="PF24626">
    <property type="entry name" value="SH3_Tf2-1"/>
    <property type="match status" value="1"/>
</dbReference>
<dbReference type="PROSITE" id="PS50158">
    <property type="entry name" value="ZF_CCHC"/>
    <property type="match status" value="1"/>
</dbReference>
<dbReference type="Gene3D" id="3.30.420.10">
    <property type="entry name" value="Ribonuclease H-like superfamily/Ribonuclease H"/>
    <property type="match status" value="1"/>
</dbReference>
<dbReference type="Pfam" id="PF03732">
    <property type="entry name" value="Retrotrans_gag"/>
    <property type="match status" value="1"/>
</dbReference>
<dbReference type="InterPro" id="IPR012337">
    <property type="entry name" value="RNaseH-like_sf"/>
</dbReference>
<evidence type="ECO:0000256" key="8">
    <source>
        <dbReference type="SAM" id="MobiDB-lite"/>
    </source>
</evidence>
<feature type="region of interest" description="Disordered" evidence="8">
    <location>
        <begin position="364"/>
        <end position="412"/>
    </location>
</feature>
<dbReference type="Gene3D" id="3.10.10.10">
    <property type="entry name" value="HIV Type 1 Reverse Transcriptase, subunit A, domain 1"/>
    <property type="match status" value="1"/>
</dbReference>
<reference evidence="12" key="1">
    <citation type="submission" date="2019-07" db="EMBL/GenBank/DDBJ databases">
        <title>De Novo Assembly of kiwifruit Actinidia rufa.</title>
        <authorList>
            <person name="Sugita-Konishi S."/>
            <person name="Sato K."/>
            <person name="Mori E."/>
            <person name="Abe Y."/>
            <person name="Kisaki G."/>
            <person name="Hamano K."/>
            <person name="Suezawa K."/>
            <person name="Otani M."/>
            <person name="Fukuda T."/>
            <person name="Manabe T."/>
            <person name="Gomi K."/>
            <person name="Tabuchi M."/>
            <person name="Akimitsu K."/>
            <person name="Kataoka I."/>
        </authorList>
    </citation>
    <scope>NUCLEOTIDE SEQUENCE [LARGE SCALE GENOMIC DNA]</scope>
    <source>
        <strain evidence="12">cv. Fuchu</strain>
    </source>
</reference>
<protein>
    <recommendedName>
        <fullName evidence="13">Reverse transcriptase</fullName>
    </recommendedName>
</protein>
<evidence type="ECO:0000256" key="4">
    <source>
        <dbReference type="ARBA" id="ARBA00022759"/>
    </source>
</evidence>
<dbReference type="PANTHER" id="PTHR37984">
    <property type="entry name" value="PROTEIN CBG26694"/>
    <property type="match status" value="1"/>
</dbReference>
<comment type="caution">
    <text evidence="11">The sequence shown here is derived from an EMBL/GenBank/DDBJ whole genome shotgun (WGS) entry which is preliminary data.</text>
</comment>
<feature type="compositionally biased region" description="Low complexity" evidence="8">
    <location>
        <begin position="364"/>
        <end position="376"/>
    </location>
</feature>
<dbReference type="InterPro" id="IPR021109">
    <property type="entry name" value="Peptidase_aspartic_dom_sf"/>
</dbReference>
<keyword evidence="6" id="KW-0695">RNA-directed DNA polymerase</keyword>
<dbReference type="PANTHER" id="PTHR37984:SF5">
    <property type="entry name" value="PROTEIN NYNRIN-LIKE"/>
    <property type="match status" value="1"/>
</dbReference>
<dbReference type="InterPro" id="IPR036875">
    <property type="entry name" value="Znf_CCHC_sf"/>
</dbReference>
<dbReference type="Gene3D" id="3.10.20.370">
    <property type="match status" value="1"/>
</dbReference>
<dbReference type="GO" id="GO:0006508">
    <property type="term" value="P:proteolysis"/>
    <property type="evidence" value="ECO:0007669"/>
    <property type="project" value="InterPro"/>
</dbReference>
<dbReference type="InterPro" id="IPR043502">
    <property type="entry name" value="DNA/RNA_pol_sf"/>
</dbReference>
<sequence length="1213" mass="137791">MPPRLRERDRGRVRGRAPVRARGRTRSLGRGRGRVEGASSASSVSGGYDEAPQMFHFTPEALREFVRAIRDEIQQPPPPPPMAVEPVVHRAPAEPRAQSAMREFRRQDPPRFAGEPDPIEAELWLKRINLGFEMIELDEDVLRIRAATYQFLGRALTWWDVVKTTHNVAMMTWADFERVFLDYYFPQVMRNAKRREFLALKQGDLSLVQYAAQFNDLTRFAPECVATDYLRARCFEQGLRPGLRGKVVSFELNTFEEVMKKALVIDGEAQEAKMDRDSRTSGKGSHSGQQPKRQRQEHSQRQQQSSYSQPQQSQQQQRSSSQYQFRGSHQSGPSRGGSNQRLRLCYQCGQEGHIKTFCPQLQTQGQNQQSGQPQLGYEPPSLAISVPPPSSQASRASAPRGQQQQTSRGQPRLYAVTDIAPEPSVIRGTFPIFNSWATILIDTGASCSFIASAFAFALGLEVDLLDSTLLVDTPVGGVVPLNRVCRGCVLVIADRRIEADLVVMDMLGFNIILGMDWLSSNRAIVDCFRRRVTITISFGDSFYFFVAEEGETALGELPPIVCEYADVFPEDLPGLPPIRDIEFGIDLAPGTMPISVPAYRMAPAELKELKTQIEDLLSKGFIRPSASPWGAPLKKRLTKAPVLVIPTRELGYAVYCDASHDGLGCVLMQEGKVVAYASRQLKPHEKNYPTHDLELAAVVFALKSWRHYLYGEKFEVFSDHKSLKYIFTQRDLNLRQRRWMEYLEDYDFELLYHPGKANVVADALSRKPRSTAASLAIHEWKMLEQLGEFDLEVSRSTAHATLFTLVAQPTLLSQVLEAQQSDEEAVSFRARVTSDEAMDGQGRAHQRPAGLLQPLEIPEWKWEHVTMDFVTALPRSQRQHDAVWVIVDRLTKSAHFLPIRMTDSVDVLGRLYVWEIVRLHGIPVSIVSDRDPRFVLRFWQSLQAAMGTQLLLSTAFHPQTDGQSERTIQTLEDMLRACVMDFRGNWEDHLPLVEFAYNNSYQASIQMAPFEALYGRPCRSPLCWTEVGEASAFGPDLVQETTEKIKVIRKRLVTTQSRQKCYADRRRRPLSFGVGDHVFLKISPRRGLMRFGKSGKLSPRFSGPFQILDKVGEVAYRLALPPQLSGIHHVFHVSMLRKYNRDPSHVLDWTELALEQDASYEEQPIRILESKNHVLRGKKITIVRVLWKHHGIEESTWEDELETRSHYPHLFVD</sequence>
<keyword evidence="12" id="KW-1185">Reference proteome</keyword>
<keyword evidence="1" id="KW-0808">Transferase</keyword>
<keyword evidence="5" id="KW-0378">Hydrolase</keyword>
<dbReference type="GO" id="GO:0004519">
    <property type="term" value="F:endonuclease activity"/>
    <property type="evidence" value="ECO:0007669"/>
    <property type="project" value="UniProtKB-KW"/>
</dbReference>
<dbReference type="GO" id="GO:0004190">
    <property type="term" value="F:aspartic-type endopeptidase activity"/>
    <property type="evidence" value="ECO:0007669"/>
    <property type="project" value="InterPro"/>
</dbReference>
<keyword evidence="7" id="KW-0479">Metal-binding</keyword>
<feature type="domain" description="CCHC-type" evidence="9">
    <location>
        <begin position="345"/>
        <end position="360"/>
    </location>
</feature>
<feature type="domain" description="Integrase catalytic" evidence="10">
    <location>
        <begin position="854"/>
        <end position="1017"/>
    </location>
</feature>
<dbReference type="InterPro" id="IPR001584">
    <property type="entry name" value="Integrase_cat-core"/>
</dbReference>
<dbReference type="EMBL" id="BJWL01000458">
    <property type="protein sequence ID" value="GFS46007.1"/>
    <property type="molecule type" value="Genomic_DNA"/>
</dbReference>
<accession>A0A7J0DZS8</accession>
<evidence type="ECO:0000256" key="7">
    <source>
        <dbReference type="PROSITE-ProRule" id="PRU00047"/>
    </source>
</evidence>
<evidence type="ECO:0000256" key="2">
    <source>
        <dbReference type="ARBA" id="ARBA00022695"/>
    </source>
</evidence>
<evidence type="ECO:0008006" key="13">
    <source>
        <dbReference type="Google" id="ProtNLM"/>
    </source>
</evidence>
<dbReference type="Proteomes" id="UP000585474">
    <property type="component" value="Unassembled WGS sequence"/>
</dbReference>
<feature type="compositionally biased region" description="Basic and acidic residues" evidence="8">
    <location>
        <begin position="1"/>
        <end position="12"/>
    </location>
</feature>
<evidence type="ECO:0000256" key="1">
    <source>
        <dbReference type="ARBA" id="ARBA00022679"/>
    </source>
</evidence>
<dbReference type="InterPro" id="IPR041373">
    <property type="entry name" value="RT_RNaseH"/>
</dbReference>
<dbReference type="Pfam" id="PF08284">
    <property type="entry name" value="RVP_2"/>
    <property type="match status" value="1"/>
</dbReference>
<dbReference type="PROSITE" id="PS00141">
    <property type="entry name" value="ASP_PROTEASE"/>
    <property type="match status" value="1"/>
</dbReference>
<feature type="region of interest" description="Disordered" evidence="8">
    <location>
        <begin position="269"/>
        <end position="339"/>
    </location>
</feature>
<feature type="compositionally biased region" description="Low complexity" evidence="8">
    <location>
        <begin position="301"/>
        <end position="324"/>
    </location>
</feature>
<evidence type="ECO:0000313" key="11">
    <source>
        <dbReference type="EMBL" id="GFS46007.1"/>
    </source>
</evidence>
<dbReference type="SUPFAM" id="SSF53098">
    <property type="entry name" value="Ribonuclease H-like"/>
    <property type="match status" value="1"/>
</dbReference>
<evidence type="ECO:0000256" key="5">
    <source>
        <dbReference type="ARBA" id="ARBA00022801"/>
    </source>
</evidence>
<feature type="compositionally biased region" description="Polar residues" evidence="8">
    <location>
        <begin position="325"/>
        <end position="339"/>
    </location>
</feature>
<keyword evidence="2" id="KW-0548">Nucleotidyltransferase</keyword>
<keyword evidence="3" id="KW-0540">Nuclease</keyword>
<evidence type="ECO:0000256" key="3">
    <source>
        <dbReference type="ARBA" id="ARBA00022722"/>
    </source>
</evidence>
<dbReference type="SUPFAM" id="SSF56672">
    <property type="entry name" value="DNA/RNA polymerases"/>
    <property type="match status" value="1"/>
</dbReference>